<evidence type="ECO:0000259" key="8">
    <source>
        <dbReference type="PROSITE" id="PS50304"/>
    </source>
</evidence>
<dbReference type="PANTHER" id="PTHR22948">
    <property type="entry name" value="TUDOR DOMAIN CONTAINING PROTEIN"/>
    <property type="match status" value="1"/>
</dbReference>
<keyword evidence="5" id="KW-0694">RNA-binding</keyword>
<feature type="domain" description="Tudor" evidence="8">
    <location>
        <begin position="1008"/>
        <end position="1067"/>
    </location>
</feature>
<dbReference type="InterPro" id="IPR002999">
    <property type="entry name" value="Tudor"/>
</dbReference>
<dbReference type="Gene3D" id="2.40.50.90">
    <property type="match status" value="5"/>
</dbReference>
<evidence type="ECO:0000256" key="6">
    <source>
        <dbReference type="SAM" id="MobiDB-lite"/>
    </source>
</evidence>
<keyword evidence="3" id="KW-0862">Zinc</keyword>
<feature type="domain" description="Tudor" evidence="8">
    <location>
        <begin position="2072"/>
        <end position="2131"/>
    </location>
</feature>
<dbReference type="PROSITE" id="PS50865">
    <property type="entry name" value="ZF_MYND_2"/>
    <property type="match status" value="1"/>
</dbReference>
<feature type="compositionally biased region" description="Polar residues" evidence="6">
    <location>
        <begin position="695"/>
        <end position="717"/>
    </location>
</feature>
<dbReference type="CDD" id="cd00590">
    <property type="entry name" value="RRM_SF"/>
    <property type="match status" value="1"/>
</dbReference>
<dbReference type="PROSITE" id="PS50102">
    <property type="entry name" value="RRM"/>
    <property type="match status" value="1"/>
</dbReference>
<evidence type="ECO:0000256" key="1">
    <source>
        <dbReference type="ARBA" id="ARBA00022723"/>
    </source>
</evidence>
<dbReference type="SMART" id="SM00360">
    <property type="entry name" value="RRM"/>
    <property type="match status" value="1"/>
</dbReference>
<evidence type="ECO:0000256" key="5">
    <source>
        <dbReference type="PROSITE-ProRule" id="PRU00176"/>
    </source>
</evidence>
<dbReference type="FunFam" id="2.30.30.140:FF:000018">
    <property type="entry name" value="Serine/threonine-protein kinase 31"/>
    <property type="match status" value="5"/>
</dbReference>
<feature type="region of interest" description="Disordered" evidence="6">
    <location>
        <begin position="1"/>
        <end position="21"/>
    </location>
</feature>
<feature type="region of interest" description="Disordered" evidence="6">
    <location>
        <begin position="178"/>
        <end position="197"/>
    </location>
</feature>
<evidence type="ECO:0000313" key="11">
    <source>
        <dbReference type="Proteomes" id="UP001634394"/>
    </source>
</evidence>
<dbReference type="PROSITE" id="PS50304">
    <property type="entry name" value="TUDOR"/>
    <property type="match status" value="7"/>
</dbReference>
<feature type="compositionally biased region" description="Basic and acidic residues" evidence="6">
    <location>
        <begin position="635"/>
        <end position="647"/>
    </location>
</feature>
<evidence type="ECO:0000256" key="4">
    <source>
        <dbReference type="PROSITE-ProRule" id="PRU00134"/>
    </source>
</evidence>
<feature type="domain" description="Tudor" evidence="8">
    <location>
        <begin position="1846"/>
        <end position="1905"/>
    </location>
</feature>
<dbReference type="SUPFAM" id="SSF63748">
    <property type="entry name" value="Tudor/PWWP/MBT"/>
    <property type="match status" value="7"/>
</dbReference>
<evidence type="ECO:0000313" key="10">
    <source>
        <dbReference type="EMBL" id="KAL3865174.1"/>
    </source>
</evidence>
<dbReference type="Gene3D" id="3.30.70.330">
    <property type="match status" value="1"/>
</dbReference>
<dbReference type="InterPro" id="IPR035979">
    <property type="entry name" value="RBD_domain_sf"/>
</dbReference>
<feature type="domain" description="Tudor" evidence="8">
    <location>
        <begin position="1200"/>
        <end position="1272"/>
    </location>
</feature>
<evidence type="ECO:0000256" key="2">
    <source>
        <dbReference type="ARBA" id="ARBA00022771"/>
    </source>
</evidence>
<dbReference type="InterPro" id="IPR035437">
    <property type="entry name" value="SNase_OB-fold_sf"/>
</dbReference>
<reference evidence="10 11" key="1">
    <citation type="submission" date="2024-11" db="EMBL/GenBank/DDBJ databases">
        <title>Chromosome-level genome assembly of the freshwater bivalve Anodonta woodiana.</title>
        <authorList>
            <person name="Chen X."/>
        </authorList>
    </citation>
    <scope>NUCLEOTIDE SEQUENCE [LARGE SCALE GENOMIC DNA]</scope>
    <source>
        <strain evidence="10">MN2024</strain>
        <tissue evidence="10">Gills</tissue>
    </source>
</reference>
<evidence type="ECO:0000259" key="7">
    <source>
        <dbReference type="PROSITE" id="PS50102"/>
    </source>
</evidence>
<sequence length="2269" mass="253613">MNLSQFQQPRIPQTLDTWNPQEEDFKSTDFNCYDRGPGKDLPKNSQKHVQLYVQGIPNEMSEDGLRNLFMKAGTVMKVVKMMSKKPGALDTYGFITMSNVREADEAIRRFNYFKINQFMLKVRISVSLEERQRQQQKKQEEEEFFQSLKTSQAWAPISGINSGADSNKGNRGSYHQSIGYGFSSAEPPHSSPKYGLGRGGFPKGYQGLYPVFMPRGGIQQSPGNKSTINYQLGSVLKDSAKVGPSGDGQMLHGAGSTSSLHNPHVLRDSFPGQENPQFNNQWSPNHNYPVEGLKITIGKSDSLNQSRHVLPTEETMLLRHHSSNQYYTGSDPGLMQQGRVLGQDRFAPAFGRGRKPAMGRGYNHYSQNSYDVGRGRGFQKLNYYGMPAPEAFCDHGQYGPSSQSYAVQPGLVNVPSYINTGLYMPSPYLLQAAPVTPPKIQMQSPAAANMEDTRSVAEKSTRTVKLEPRECTNCMKIGTFQCKRCKIPYCCTDCQKQDWPRHKTFCSKIKEMQDTDEFKDFDVTFGEDLVDNVKTLIEKHTGDAVVVDKSSLEKACNVQQQQNRKSEKPTGKTGSGDQSGKVKEKDAQNMQPRSNVADNNKKDFNKSSGKEAMNNQSGLKNQNRSPQKNRMTKTQSEDYNRGKERNDQPGNQNRRGGADRRNDVQKYQSRNKQDGKTDANEQEWEDVSNKEQFRNTKTGVSATMQTVPKPLSRNQPGSYPHPVADNSKQSSGSVFVSELPSVLSEVKVGEELEVIITAHESPANFTVQIIQLERIQMFSTFSDKLNELYDEEKEPYRPGKVGELVVARYSLDQKWYRAEVRELTPSTVSLSFIDFGNEEDASYSQIRKAKPVCREVASQSLKCCLIGMESQTITKDDIEEFGRRLKQIADPRQGRILFTVKAIAKGYVLVDAIDVESNRSLAAVMSERFSSKKTRTQVSSAERLSSPVTDIKVFELKCDGSSSLGLIVYITGLDSFHIQPQDEASKSQLESLMLQIQQYCSSMLTPYMPVIGEIVCAMFSDDNLWYRAQVKKKVEKDIYSVCFVDYGNHANINVSYIRVLEKKFTVLPCMGIPCRLAGLRDKDNQDILREFVTMVINTVVKVKAVRFRDGFYEVEISLTDGTSVNEKIGCVMSTANKGEVRKAEARAAAVSERIMAADVPSQQLPVNFQVSVDLIELESLSCFYLKRMDIYDEAEFQELETEIGKYCVSNIAAYTPVVGELVAAKFTNNKWYRANVLQVGPSTCDVIFTDYGNQDMVENCNVRKLRKEFTKLPFVAIKCKLSGIQAATDEAKLLSFAKDVIGQKIKGQAIAIDKNGVTEVKLFSLDGSCINDRVALTDQKVICGSPCEVQEPLRKESKTEIVIMAKDVRPVELPTDGSRVEVEVVEILLGLEYFFVKTVDDASRVKLDSQQIEINILCKEDSTEYTPVVDELVAALFEGVWYRGKVVEGDGNSFNILYVDFGNVCAVTRNQIRKLNTRFADLPFMAIPCRLQGLSQPVTQDMLLAFAGDVVEKRVLLESHGFVNGVMEVVLFTDNGTCINKKLGLQVSSLIVPTSLTTTILNTVPTSDTTSYVHQEEEKSAVMASDVQPYTLTVDGAGVEVEVLVVHGLTSFYVQVTEENQQCKLKNLMTEMAGFCSSSAISYKPQVGEMVVAQYYEDKMWYRARVDGVQNGVFDVFYVDYGNMEQMQASSLRKFEPMFGTLPQMAVHCKLSYTGTEDDSDLRIARFAQEVLMKRVLMKVTGYVDGKYEVVIYLSDGTTIQSILGLEKKEKVLVATQIPICSGGVARHMADQMMKVDLPEDGSFIDAVVFEMKRLDSFYIQKRSEEVQRLLEQIEEYCNKQTSRYEPVIGELVCAKFSQDNLWYRARVDELIEEGVYRVLFVDYGNSDIVSEEMMIKCDDIIFSVPQQGIHCKLSEVGAVQMDEKLQAIVSSLVNVLVKVRVVKCISGVYEVQLYTGDGSACLNNELMSLINSEEAEENTDTIIAPAIFATASASSDDIKPETSRERLVVLAKDFPRAEPFGSEFGIVITSVVDPRCFYCQLADEEVVSVFGEMMDRLSEHCQSEPALPDAVYTEGELCCAKFPADGKWYRACILQLNPNGTALVFYVDFGNEEVVSLEDLNSLSKEFQTLPILALRCSLSGLHPTDGAWRPEAVNVLKSLQEQVLRVKLVEVFDNTYHLIVLHTREGGDTVSLNQILVEAGLAQQTPVRQSSPALAESTEIDPGVEKSHSSSQASTPDEDVTANEELILQEIEALKAKYNALKMKGNN</sequence>
<dbReference type="SUPFAM" id="SSF144232">
    <property type="entry name" value="HIT/MYND zinc finger-like"/>
    <property type="match status" value="1"/>
</dbReference>
<dbReference type="InterPro" id="IPR002893">
    <property type="entry name" value="Znf_MYND"/>
</dbReference>
<gene>
    <name evidence="10" type="ORF">ACJMK2_006792</name>
</gene>
<keyword evidence="2 4" id="KW-0863">Zinc-finger</keyword>
<accession>A0ABD3VU85</accession>
<organism evidence="10 11">
    <name type="scientific">Sinanodonta woodiana</name>
    <name type="common">Chinese pond mussel</name>
    <name type="synonym">Anodonta woodiana</name>
    <dbReference type="NCBI Taxonomy" id="1069815"/>
    <lineage>
        <taxon>Eukaryota</taxon>
        <taxon>Metazoa</taxon>
        <taxon>Spiralia</taxon>
        <taxon>Lophotrochozoa</taxon>
        <taxon>Mollusca</taxon>
        <taxon>Bivalvia</taxon>
        <taxon>Autobranchia</taxon>
        <taxon>Heteroconchia</taxon>
        <taxon>Palaeoheterodonta</taxon>
        <taxon>Unionida</taxon>
        <taxon>Unionoidea</taxon>
        <taxon>Unionidae</taxon>
        <taxon>Unioninae</taxon>
        <taxon>Sinanodonta</taxon>
    </lineage>
</organism>
<name>A0ABD3VU85_SINWO</name>
<feature type="domain" description="RRM" evidence="7">
    <location>
        <begin position="49"/>
        <end position="127"/>
    </location>
</feature>
<dbReference type="GO" id="GO:0003723">
    <property type="term" value="F:RNA binding"/>
    <property type="evidence" value="ECO:0007669"/>
    <property type="project" value="UniProtKB-UniRule"/>
</dbReference>
<dbReference type="GO" id="GO:0008270">
    <property type="term" value="F:zinc ion binding"/>
    <property type="evidence" value="ECO:0007669"/>
    <property type="project" value="UniProtKB-KW"/>
</dbReference>
<keyword evidence="11" id="KW-1185">Reference proteome</keyword>
<feature type="compositionally biased region" description="Basic and acidic residues" evidence="6">
    <location>
        <begin position="599"/>
        <end position="609"/>
    </location>
</feature>
<feature type="domain" description="MYND-type" evidence="9">
    <location>
        <begin position="471"/>
        <end position="506"/>
    </location>
</feature>
<feature type="domain" description="Tudor" evidence="8">
    <location>
        <begin position="798"/>
        <end position="856"/>
    </location>
</feature>
<evidence type="ECO:0000256" key="3">
    <source>
        <dbReference type="ARBA" id="ARBA00022833"/>
    </source>
</evidence>
<feature type="compositionally biased region" description="Polar residues" evidence="6">
    <location>
        <begin position="1"/>
        <end position="20"/>
    </location>
</feature>
<feature type="domain" description="Tudor" evidence="8">
    <location>
        <begin position="1411"/>
        <end position="1482"/>
    </location>
</feature>
<evidence type="ECO:0008006" key="12">
    <source>
        <dbReference type="Google" id="ProtNLM"/>
    </source>
</evidence>
<keyword evidence="1" id="KW-0479">Metal-binding</keyword>
<dbReference type="InterPro" id="IPR000504">
    <property type="entry name" value="RRM_dom"/>
</dbReference>
<feature type="region of interest" description="Disordered" evidence="6">
    <location>
        <begin position="2209"/>
        <end position="2244"/>
    </location>
</feature>
<dbReference type="InterPro" id="IPR050621">
    <property type="entry name" value="Tudor_domain_containing"/>
</dbReference>
<dbReference type="Pfam" id="PF00076">
    <property type="entry name" value="RRM_1"/>
    <property type="match status" value="1"/>
</dbReference>
<feature type="domain" description="Tudor" evidence="8">
    <location>
        <begin position="1644"/>
        <end position="1702"/>
    </location>
</feature>
<proteinExistence type="predicted"/>
<dbReference type="Gene3D" id="6.10.140.2220">
    <property type="match status" value="1"/>
</dbReference>
<dbReference type="Gene3D" id="2.30.30.140">
    <property type="match status" value="7"/>
</dbReference>
<evidence type="ECO:0000259" key="9">
    <source>
        <dbReference type="PROSITE" id="PS50865"/>
    </source>
</evidence>
<comment type="caution">
    <text evidence="10">The sequence shown here is derived from an EMBL/GenBank/DDBJ whole genome shotgun (WGS) entry which is preliminary data.</text>
</comment>
<dbReference type="InterPro" id="IPR012677">
    <property type="entry name" value="Nucleotide-bd_a/b_plait_sf"/>
</dbReference>
<dbReference type="SMART" id="SM00333">
    <property type="entry name" value="TUDOR"/>
    <property type="match status" value="7"/>
</dbReference>
<feature type="compositionally biased region" description="Polar residues" evidence="6">
    <location>
        <begin position="588"/>
        <end position="598"/>
    </location>
</feature>
<feature type="region of interest" description="Disordered" evidence="6">
    <location>
        <begin position="556"/>
        <end position="731"/>
    </location>
</feature>
<dbReference type="SUPFAM" id="SSF54928">
    <property type="entry name" value="RNA-binding domain, RBD"/>
    <property type="match status" value="1"/>
</dbReference>
<dbReference type="Pfam" id="PF00567">
    <property type="entry name" value="TUDOR"/>
    <property type="match status" value="7"/>
</dbReference>
<feature type="compositionally biased region" description="Polar residues" evidence="6">
    <location>
        <begin position="613"/>
        <end position="634"/>
    </location>
</feature>
<dbReference type="EMBL" id="JBJQND010000010">
    <property type="protein sequence ID" value="KAL3865174.1"/>
    <property type="molecule type" value="Genomic_DNA"/>
</dbReference>
<dbReference type="PANTHER" id="PTHR22948:SF76">
    <property type="entry name" value="FI20010P1-RELATED"/>
    <property type="match status" value="1"/>
</dbReference>
<dbReference type="Pfam" id="PF01753">
    <property type="entry name" value="zf-MYND"/>
    <property type="match status" value="1"/>
</dbReference>
<protein>
    <recommendedName>
        <fullName evidence="12">Tudor domain-containing protein 1</fullName>
    </recommendedName>
</protein>
<dbReference type="Proteomes" id="UP001634394">
    <property type="component" value="Unassembled WGS sequence"/>
</dbReference>